<feature type="domain" description="Peptidase M24" evidence="1">
    <location>
        <begin position="156"/>
        <end position="372"/>
    </location>
</feature>
<name>A0ABW4LWZ5_9BACI</name>
<keyword evidence="3" id="KW-1185">Reference proteome</keyword>
<dbReference type="Pfam" id="PF00557">
    <property type="entry name" value="Peptidase_M24"/>
    <property type="match status" value="1"/>
</dbReference>
<comment type="caution">
    <text evidence="2">The sequence shown here is derived from an EMBL/GenBank/DDBJ whole genome shotgun (WGS) entry which is preliminary data.</text>
</comment>
<dbReference type="InterPro" id="IPR050659">
    <property type="entry name" value="Peptidase_M24B"/>
</dbReference>
<organism evidence="2 3">
    <name type="scientific">Bacillus salitolerans</name>
    <dbReference type="NCBI Taxonomy" id="1437434"/>
    <lineage>
        <taxon>Bacteria</taxon>
        <taxon>Bacillati</taxon>
        <taxon>Bacillota</taxon>
        <taxon>Bacilli</taxon>
        <taxon>Bacillales</taxon>
        <taxon>Bacillaceae</taxon>
        <taxon>Bacillus</taxon>
    </lineage>
</organism>
<dbReference type="Proteomes" id="UP001597214">
    <property type="component" value="Unassembled WGS sequence"/>
</dbReference>
<dbReference type="InterPro" id="IPR036005">
    <property type="entry name" value="Creatinase/aminopeptidase-like"/>
</dbReference>
<dbReference type="PRINTS" id="PR00599">
    <property type="entry name" value="MAPEPTIDASE"/>
</dbReference>
<dbReference type="InterPro" id="IPR000994">
    <property type="entry name" value="Pept_M24"/>
</dbReference>
<dbReference type="RefSeq" id="WP_377930167.1">
    <property type="nucleotide sequence ID" value="NZ_JBHUEM010000052.1"/>
</dbReference>
<sequence length="389" mass="43285">MFQIQKEKLSQVVTYLRNEHIDLWLILTSEGNDPCLPLVFGVETVGAGAFIVTSDGKKLALCSGIDAHDIEQSGLFDQVYKYSSGLQNTLLEVIKELKPQTIALNYSKEEHLADGLTAGRFRWLKKVIGNVFQGSYVSSAGFLSKLRAVKSTTEIEKIKKAINVTEDIYKVVFNELKAGMTEKEVGTIFVKEMESRGVMNGIDRTLSMPIVMKENIAHRAPSDVIIQPGDLLIMDFSVAIDGYVSDIARTVYFLKEGETKAPHDIQHAFNTVHEAISLAAEKMKPGVKGYEVDEIARNYYVSKGYPEIQHATGHQIGREVHDGGGLLGPRWKRYGNAPFAVIEEGNVYTIEPTIFLDNGIHFIVEENVVVTKDGIEYLTTRQDELILIG</sequence>
<evidence type="ECO:0000259" key="1">
    <source>
        <dbReference type="Pfam" id="PF00557"/>
    </source>
</evidence>
<proteinExistence type="predicted"/>
<dbReference type="SUPFAM" id="SSF55920">
    <property type="entry name" value="Creatinase/aminopeptidase"/>
    <property type="match status" value="1"/>
</dbReference>
<evidence type="ECO:0000313" key="2">
    <source>
        <dbReference type="EMBL" id="MFD1738942.1"/>
    </source>
</evidence>
<accession>A0ABW4LWZ5</accession>
<dbReference type="PANTHER" id="PTHR46112">
    <property type="entry name" value="AMINOPEPTIDASE"/>
    <property type="match status" value="1"/>
</dbReference>
<dbReference type="InterPro" id="IPR001714">
    <property type="entry name" value="Pept_M24_MAP"/>
</dbReference>
<dbReference type="EMBL" id="JBHUEM010000052">
    <property type="protein sequence ID" value="MFD1738942.1"/>
    <property type="molecule type" value="Genomic_DNA"/>
</dbReference>
<protein>
    <submittedName>
        <fullName evidence="2">M24 family metallopeptidase</fullName>
    </submittedName>
</protein>
<evidence type="ECO:0000313" key="3">
    <source>
        <dbReference type="Proteomes" id="UP001597214"/>
    </source>
</evidence>
<dbReference type="Gene3D" id="3.90.230.10">
    <property type="entry name" value="Creatinase/methionine aminopeptidase superfamily"/>
    <property type="match status" value="1"/>
</dbReference>
<dbReference type="PANTHER" id="PTHR46112:SF8">
    <property type="entry name" value="CYTOPLASMIC PEPTIDASE PEPQ-RELATED"/>
    <property type="match status" value="1"/>
</dbReference>
<gene>
    <name evidence="2" type="ORF">ACFSCX_20735</name>
</gene>
<reference evidence="3" key="1">
    <citation type="journal article" date="2019" name="Int. J. Syst. Evol. Microbiol.">
        <title>The Global Catalogue of Microorganisms (GCM) 10K type strain sequencing project: providing services to taxonomists for standard genome sequencing and annotation.</title>
        <authorList>
            <consortium name="The Broad Institute Genomics Platform"/>
            <consortium name="The Broad Institute Genome Sequencing Center for Infectious Disease"/>
            <person name="Wu L."/>
            <person name="Ma J."/>
        </authorList>
    </citation>
    <scope>NUCLEOTIDE SEQUENCE [LARGE SCALE GENOMIC DNA]</scope>
    <source>
        <strain evidence="3">CCUG 49339</strain>
    </source>
</reference>